<accession>A0A9X0DBZ0</accession>
<comment type="caution">
    <text evidence="2">The sequence shown here is derived from an EMBL/GenBank/DDBJ whole genome shotgun (WGS) entry which is preliminary data.</text>
</comment>
<reference evidence="2" key="1">
    <citation type="submission" date="2023-01" db="EMBL/GenBank/DDBJ databases">
        <title>Genome assembly of the deep-sea coral Lophelia pertusa.</title>
        <authorList>
            <person name="Herrera S."/>
            <person name="Cordes E."/>
        </authorList>
    </citation>
    <scope>NUCLEOTIDE SEQUENCE</scope>
    <source>
        <strain evidence="2">USNM1676648</strain>
        <tissue evidence="2">Polyp</tissue>
    </source>
</reference>
<dbReference type="EMBL" id="MU825401">
    <property type="protein sequence ID" value="KAJ7392459.1"/>
    <property type="molecule type" value="Genomic_DNA"/>
</dbReference>
<dbReference type="AlphaFoldDB" id="A0A9X0DBZ0"/>
<keyword evidence="3" id="KW-1185">Reference proteome</keyword>
<evidence type="ECO:0000256" key="1">
    <source>
        <dbReference type="SAM" id="MobiDB-lite"/>
    </source>
</evidence>
<organism evidence="2 3">
    <name type="scientific">Desmophyllum pertusum</name>
    <dbReference type="NCBI Taxonomy" id="174260"/>
    <lineage>
        <taxon>Eukaryota</taxon>
        <taxon>Metazoa</taxon>
        <taxon>Cnidaria</taxon>
        <taxon>Anthozoa</taxon>
        <taxon>Hexacorallia</taxon>
        <taxon>Scleractinia</taxon>
        <taxon>Caryophylliina</taxon>
        <taxon>Caryophylliidae</taxon>
        <taxon>Desmophyllum</taxon>
    </lineage>
</organism>
<gene>
    <name evidence="2" type="ORF">OS493_012123</name>
</gene>
<dbReference type="Proteomes" id="UP001163046">
    <property type="component" value="Unassembled WGS sequence"/>
</dbReference>
<protein>
    <submittedName>
        <fullName evidence="2">Uncharacterized protein</fullName>
    </submittedName>
</protein>
<proteinExistence type="predicted"/>
<feature type="region of interest" description="Disordered" evidence="1">
    <location>
        <begin position="63"/>
        <end position="104"/>
    </location>
</feature>
<evidence type="ECO:0000313" key="3">
    <source>
        <dbReference type="Proteomes" id="UP001163046"/>
    </source>
</evidence>
<evidence type="ECO:0000313" key="2">
    <source>
        <dbReference type="EMBL" id="KAJ7392459.1"/>
    </source>
</evidence>
<name>A0A9X0DBZ0_9CNID</name>
<sequence>MQEGFQHQEKIAKQRRFMQMLNKTEQSDCKTRGLRATLPYSRGTCIKSLDWSVGNTLAVGMSPYEISRGSSSPPRRTKKSDESNISRKASIRPAPEEEPEILEA</sequence>